<dbReference type="GO" id="GO:0016787">
    <property type="term" value="F:hydrolase activity"/>
    <property type="evidence" value="ECO:0007669"/>
    <property type="project" value="UniProtKB-KW"/>
</dbReference>
<keyword evidence="4" id="KW-1185">Reference proteome</keyword>
<comment type="caution">
    <text evidence="3">The sequence shown here is derived from an EMBL/GenBank/DDBJ whole genome shotgun (WGS) entry which is preliminary data.</text>
</comment>
<dbReference type="Proteomes" id="UP000542125">
    <property type="component" value="Unassembled WGS sequence"/>
</dbReference>
<dbReference type="InterPro" id="IPR029058">
    <property type="entry name" value="AB_hydrolase_fold"/>
</dbReference>
<dbReference type="PANTHER" id="PTHR48081">
    <property type="entry name" value="AB HYDROLASE SUPERFAMILY PROTEIN C4A8.06C"/>
    <property type="match status" value="1"/>
</dbReference>
<dbReference type="EMBL" id="JACBYR010000001">
    <property type="protein sequence ID" value="NYE81745.1"/>
    <property type="molecule type" value="Genomic_DNA"/>
</dbReference>
<sequence>MAIDYRLSGIEKFPAALDDCLAAVAWTKQNIAHYGGDPNQIFIGGHSAGGNLAALVTLRSDRHVFFGLEPGDIKACFPFSGIYDLRHSSRYAENPSIGSIDAWLTSQDDAHAASPICHTKNNVTPFFVSWSQYDAPLMLAQALPFVAALVETGTSVKSHVFPAFDHFHIHLDQIRDANYFNDVLLRTMFPT</sequence>
<dbReference type="SUPFAM" id="SSF53474">
    <property type="entry name" value="alpha/beta-Hydrolases"/>
    <property type="match status" value="1"/>
</dbReference>
<organism evidence="3 4">
    <name type="scientific">Pigmentiphaga litoralis</name>
    <dbReference type="NCBI Taxonomy" id="516702"/>
    <lineage>
        <taxon>Bacteria</taxon>
        <taxon>Pseudomonadati</taxon>
        <taxon>Pseudomonadota</taxon>
        <taxon>Betaproteobacteria</taxon>
        <taxon>Burkholderiales</taxon>
        <taxon>Alcaligenaceae</taxon>
        <taxon>Pigmentiphaga</taxon>
    </lineage>
</organism>
<evidence type="ECO:0000259" key="2">
    <source>
        <dbReference type="Pfam" id="PF07859"/>
    </source>
</evidence>
<gene>
    <name evidence="3" type="ORF">FHW18_001016</name>
</gene>
<dbReference type="AlphaFoldDB" id="A0A7Y9IRZ9"/>
<name>A0A7Y9IRZ9_9BURK</name>
<dbReference type="Gene3D" id="3.40.50.1820">
    <property type="entry name" value="alpha/beta hydrolase"/>
    <property type="match status" value="1"/>
</dbReference>
<accession>A0A7Y9IRZ9</accession>
<dbReference type="InterPro" id="IPR013094">
    <property type="entry name" value="AB_hydrolase_3"/>
</dbReference>
<evidence type="ECO:0000256" key="1">
    <source>
        <dbReference type="ARBA" id="ARBA00022801"/>
    </source>
</evidence>
<proteinExistence type="predicted"/>
<reference evidence="3 4" key="1">
    <citation type="submission" date="2020-07" db="EMBL/GenBank/DDBJ databases">
        <title>Genomic Encyclopedia of Type Strains, Phase IV (KMG-V): Genome sequencing to study the core and pangenomes of soil and plant-associated prokaryotes.</title>
        <authorList>
            <person name="Whitman W."/>
        </authorList>
    </citation>
    <scope>NUCLEOTIDE SEQUENCE [LARGE SCALE GENOMIC DNA]</scope>
    <source>
        <strain evidence="3 4">SAS40</strain>
    </source>
</reference>
<dbReference type="RefSeq" id="WP_179583968.1">
    <property type="nucleotide sequence ID" value="NZ_JACBYR010000001.1"/>
</dbReference>
<evidence type="ECO:0000313" key="3">
    <source>
        <dbReference type="EMBL" id="NYE81745.1"/>
    </source>
</evidence>
<keyword evidence="1" id="KW-0378">Hydrolase</keyword>
<protein>
    <submittedName>
        <fullName evidence="3">Acetyl esterase/lipase</fullName>
    </submittedName>
</protein>
<feature type="domain" description="Alpha/beta hydrolase fold-3" evidence="2">
    <location>
        <begin position="2"/>
        <end position="166"/>
    </location>
</feature>
<evidence type="ECO:0000313" key="4">
    <source>
        <dbReference type="Proteomes" id="UP000542125"/>
    </source>
</evidence>
<dbReference type="Pfam" id="PF07859">
    <property type="entry name" value="Abhydrolase_3"/>
    <property type="match status" value="1"/>
</dbReference>
<dbReference type="InterPro" id="IPR050300">
    <property type="entry name" value="GDXG_lipolytic_enzyme"/>
</dbReference>
<dbReference type="PANTHER" id="PTHR48081:SF33">
    <property type="entry name" value="KYNURENINE FORMAMIDASE"/>
    <property type="match status" value="1"/>
</dbReference>